<dbReference type="Gene3D" id="2.30.26.10">
    <property type="entry name" value="Dihydroorotate Dehydrogenase A, chain A, domain 2"/>
    <property type="match status" value="1"/>
</dbReference>
<evidence type="ECO:0000256" key="3">
    <source>
        <dbReference type="ARBA" id="ARBA00004725"/>
    </source>
</evidence>
<keyword evidence="6 11" id="KW-0963">Cytoplasm</keyword>
<sequence>MERSVPVLEVNPPLINSANPWATSLEDLSALFNCPSLGGITTRTSLVNGFRHDPAVHQYIFFDPATHVSGTHDDIGNGPGQSSLNNLGYSPIPLKDYLSYIQTISDGLSAISEKLVIVSVTGTPEEVAECYRLIAEHSRRVKMPLAVEINLSCPNIPNAPPPAYSGESLGRYMAALQGPISDAELPRLPVGLKTPPYTHAGQFETLISALRTAGSQCPVSFLTATNTLGSCLILSDGECHTSKPKLPGFGIGGMAGASLHPLALGNVATLRRLLDQDDKTRHIKLIGIGGVEDVSGYRRMRGVGAAVVGVGTALGRKGTAVFKEIEEDLAGGPW</sequence>
<dbReference type="InterPro" id="IPR023359">
    <property type="entry name" value="Dihydro_DH_chainA_dom2"/>
</dbReference>
<comment type="catalytic activity">
    <reaction evidence="11">
        <text>(S)-dihydroorotate + fumarate = orotate + succinate</text>
        <dbReference type="Rhea" id="RHEA:30059"/>
        <dbReference type="ChEBI" id="CHEBI:29806"/>
        <dbReference type="ChEBI" id="CHEBI:30031"/>
        <dbReference type="ChEBI" id="CHEBI:30839"/>
        <dbReference type="ChEBI" id="CHEBI:30864"/>
        <dbReference type="EC" id="1.3.98.1"/>
    </reaction>
</comment>
<dbReference type="EMBL" id="JAFIMR010000004">
    <property type="protein sequence ID" value="KAI1879165.1"/>
    <property type="molecule type" value="Genomic_DNA"/>
</dbReference>
<protein>
    <recommendedName>
        <fullName evidence="5 11">Dihydroorotate dehydrogenase (fumarate)</fullName>
        <ecNumber evidence="11">1.3.98.1</ecNumber>
    </recommendedName>
    <alternativeName>
        <fullName evidence="11">Dihydroorotate oxidase</fullName>
    </alternativeName>
</protein>
<evidence type="ECO:0000256" key="2">
    <source>
        <dbReference type="ARBA" id="ARBA00004496"/>
    </source>
</evidence>
<dbReference type="InterPro" id="IPR033886">
    <property type="entry name" value="DHOD_1A"/>
</dbReference>
<evidence type="ECO:0000256" key="8">
    <source>
        <dbReference type="ARBA" id="ARBA00022643"/>
    </source>
</evidence>
<dbReference type="InterPro" id="IPR005720">
    <property type="entry name" value="Dihydroorotate_DH_cat"/>
</dbReference>
<proteinExistence type="inferred from homology"/>
<dbReference type="SUPFAM" id="SSF51395">
    <property type="entry name" value="FMN-linked oxidoreductases"/>
    <property type="match status" value="1"/>
</dbReference>
<dbReference type="GO" id="GO:0006207">
    <property type="term" value="P:'de novo' pyrimidine nucleobase biosynthetic process"/>
    <property type="evidence" value="ECO:0007669"/>
    <property type="project" value="TreeGrafter"/>
</dbReference>
<comment type="similarity">
    <text evidence="4 11">Belongs to the dihydroorotate dehydrogenase family. Type 1 subfamily.</text>
</comment>
<accession>A0A9P9WTN8</accession>
<comment type="caution">
    <text evidence="13">The sequence shown here is derived from an EMBL/GenBank/DDBJ whole genome shotgun (WGS) entry which is preliminary data.</text>
</comment>
<dbReference type="EC" id="1.3.98.1" evidence="11"/>
<reference evidence="13" key="1">
    <citation type="submission" date="2021-03" db="EMBL/GenBank/DDBJ databases">
        <title>Revisited historic fungal species revealed as producer of novel bioactive compounds through whole genome sequencing and comparative genomics.</title>
        <authorList>
            <person name="Vignolle G.A."/>
            <person name="Hochenegger N."/>
            <person name="Mach R.L."/>
            <person name="Mach-Aigner A.R."/>
            <person name="Javad Rahimi M."/>
            <person name="Salim K.A."/>
            <person name="Chan C.M."/>
            <person name="Lim L.B.L."/>
            <person name="Cai F."/>
            <person name="Druzhinina I.S."/>
            <person name="U'Ren J.M."/>
            <person name="Derntl C."/>
        </authorList>
    </citation>
    <scope>NUCLEOTIDE SEQUENCE</scope>
    <source>
        <strain evidence="13">TUCIM 5799</strain>
    </source>
</reference>
<keyword evidence="8 11" id="KW-0288">FMN</keyword>
<organism evidence="13 14">
    <name type="scientific">Neoarthrinium moseri</name>
    <dbReference type="NCBI Taxonomy" id="1658444"/>
    <lineage>
        <taxon>Eukaryota</taxon>
        <taxon>Fungi</taxon>
        <taxon>Dikarya</taxon>
        <taxon>Ascomycota</taxon>
        <taxon>Pezizomycotina</taxon>
        <taxon>Sordariomycetes</taxon>
        <taxon>Xylariomycetidae</taxon>
        <taxon>Amphisphaeriales</taxon>
        <taxon>Apiosporaceae</taxon>
        <taxon>Neoarthrinium</taxon>
    </lineage>
</organism>
<evidence type="ECO:0000256" key="9">
    <source>
        <dbReference type="ARBA" id="ARBA00022975"/>
    </source>
</evidence>
<comment type="cofactor">
    <cofactor evidence="1 11">
        <name>FMN</name>
        <dbReference type="ChEBI" id="CHEBI:58210"/>
    </cofactor>
</comment>
<evidence type="ECO:0000256" key="4">
    <source>
        <dbReference type="ARBA" id="ARBA00008008"/>
    </source>
</evidence>
<name>A0A9P9WTN8_9PEZI</name>
<keyword evidence="9 11" id="KW-0665">Pyrimidine biosynthesis</keyword>
<dbReference type="Proteomes" id="UP000829685">
    <property type="component" value="Unassembled WGS sequence"/>
</dbReference>
<evidence type="ECO:0000313" key="13">
    <source>
        <dbReference type="EMBL" id="KAI1879165.1"/>
    </source>
</evidence>
<dbReference type="PANTHER" id="PTHR48109:SF1">
    <property type="entry name" value="DIHYDROOROTATE DEHYDROGENASE (FUMARATE)"/>
    <property type="match status" value="1"/>
</dbReference>
<keyword evidence="7 11" id="KW-0285">Flavoprotein</keyword>
<dbReference type="InterPro" id="IPR050074">
    <property type="entry name" value="DHO_dehydrogenase"/>
</dbReference>
<dbReference type="CDD" id="cd04741">
    <property type="entry name" value="DHOD_1A_like"/>
    <property type="match status" value="1"/>
</dbReference>
<dbReference type="Pfam" id="PF01180">
    <property type="entry name" value="DHO_dh"/>
    <property type="match status" value="1"/>
</dbReference>
<evidence type="ECO:0000259" key="12">
    <source>
        <dbReference type="Pfam" id="PF01180"/>
    </source>
</evidence>
<feature type="domain" description="Dihydroorotate dehydrogenase catalytic" evidence="12">
    <location>
        <begin position="81"/>
        <end position="330"/>
    </location>
</feature>
<keyword evidence="10 11" id="KW-0560">Oxidoreductase</keyword>
<evidence type="ECO:0000313" key="14">
    <source>
        <dbReference type="Proteomes" id="UP000829685"/>
    </source>
</evidence>
<evidence type="ECO:0000256" key="10">
    <source>
        <dbReference type="ARBA" id="ARBA00023002"/>
    </source>
</evidence>
<evidence type="ECO:0000256" key="11">
    <source>
        <dbReference type="RuleBase" id="RU364042"/>
    </source>
</evidence>
<dbReference type="GO" id="GO:1990663">
    <property type="term" value="F:dihydroorotate dehydrogenase (fumarate) activity"/>
    <property type="evidence" value="ECO:0007669"/>
    <property type="project" value="UniProtKB-EC"/>
</dbReference>
<keyword evidence="14" id="KW-1185">Reference proteome</keyword>
<comment type="pathway">
    <text evidence="3 11">Pyrimidine metabolism; UMP biosynthesis via de novo pathway.</text>
</comment>
<dbReference type="PANTHER" id="PTHR48109">
    <property type="entry name" value="DIHYDROOROTATE DEHYDROGENASE (QUINONE), MITOCHONDRIAL-RELATED"/>
    <property type="match status" value="1"/>
</dbReference>
<evidence type="ECO:0000256" key="6">
    <source>
        <dbReference type="ARBA" id="ARBA00022490"/>
    </source>
</evidence>
<evidence type="ECO:0000256" key="1">
    <source>
        <dbReference type="ARBA" id="ARBA00001917"/>
    </source>
</evidence>
<dbReference type="AlphaFoldDB" id="A0A9P9WTN8"/>
<evidence type="ECO:0000256" key="5">
    <source>
        <dbReference type="ARBA" id="ARBA00021374"/>
    </source>
</evidence>
<evidence type="ECO:0000256" key="7">
    <source>
        <dbReference type="ARBA" id="ARBA00022630"/>
    </source>
</evidence>
<dbReference type="Gene3D" id="3.20.20.70">
    <property type="entry name" value="Aldolase class I"/>
    <property type="match status" value="1"/>
</dbReference>
<gene>
    <name evidence="13" type="ORF">JX265_002119</name>
</gene>
<comment type="function">
    <text evidence="11">Catalyzes the conversion of dihydroorotate to orotate with fumarate as the electron acceptor.</text>
</comment>
<comment type="subcellular location">
    <subcellularLocation>
        <location evidence="2 11">Cytoplasm</location>
    </subcellularLocation>
</comment>
<dbReference type="GO" id="GO:0006221">
    <property type="term" value="P:pyrimidine nucleotide biosynthetic process"/>
    <property type="evidence" value="ECO:0007669"/>
    <property type="project" value="UniProtKB-KW"/>
</dbReference>
<dbReference type="GO" id="GO:0005737">
    <property type="term" value="C:cytoplasm"/>
    <property type="evidence" value="ECO:0007669"/>
    <property type="project" value="UniProtKB-SubCell"/>
</dbReference>
<comment type="subunit">
    <text evidence="11">Homodimer.</text>
</comment>
<dbReference type="InterPro" id="IPR013785">
    <property type="entry name" value="Aldolase_TIM"/>
</dbReference>